<dbReference type="Proteomes" id="UP000063781">
    <property type="component" value="Chromosome"/>
</dbReference>
<keyword evidence="2" id="KW-1185">Reference proteome</keyword>
<accession>A0A0X8H183</accession>
<dbReference type="STRING" id="1514105.AOC36_09660"/>
<reference evidence="1 2" key="1">
    <citation type="submission" date="2015-10" db="EMBL/GenBank/DDBJ databases">
        <title>Erysipelothrix larvae sp. LV19 isolated from the larval gut of the rhinoceros beetle, Trypoxylus dichotomus.</title>
        <authorList>
            <person name="Lim S."/>
            <person name="Kim B.-C."/>
        </authorList>
    </citation>
    <scope>NUCLEOTIDE SEQUENCE [LARGE SCALE GENOMIC DNA]</scope>
    <source>
        <strain evidence="1 2">LV19</strain>
    </source>
</reference>
<gene>
    <name evidence="1" type="ORF">AOC36_09660</name>
</gene>
<dbReference type="RefSeq" id="WP_067633749.1">
    <property type="nucleotide sequence ID" value="NZ_CP013213.1"/>
</dbReference>
<dbReference type="KEGG" id="erl:AOC36_09660"/>
<sequence length="105" mass="13040">MDVKDKEYYEKKRNEVIERLKPIGDQIGIKVDYVIDFENNREYLTCNGQNICTNSTSLYGIENEFWGYVFLNKYERYHSFRKHQENVIKRYWYDDNFNQPWCKWN</sequence>
<name>A0A0X8H183_9FIRM</name>
<proteinExistence type="predicted"/>
<evidence type="ECO:0000313" key="2">
    <source>
        <dbReference type="Proteomes" id="UP000063781"/>
    </source>
</evidence>
<dbReference type="AlphaFoldDB" id="A0A0X8H183"/>
<evidence type="ECO:0000313" key="1">
    <source>
        <dbReference type="EMBL" id="AMC94239.1"/>
    </source>
</evidence>
<dbReference type="OrthoDB" id="9992929at2"/>
<dbReference type="EMBL" id="CP013213">
    <property type="protein sequence ID" value="AMC94239.1"/>
    <property type="molecule type" value="Genomic_DNA"/>
</dbReference>
<organism evidence="1 2">
    <name type="scientific">Erysipelothrix larvae</name>
    <dbReference type="NCBI Taxonomy" id="1514105"/>
    <lineage>
        <taxon>Bacteria</taxon>
        <taxon>Bacillati</taxon>
        <taxon>Bacillota</taxon>
        <taxon>Erysipelotrichia</taxon>
        <taxon>Erysipelotrichales</taxon>
        <taxon>Erysipelotrichaceae</taxon>
        <taxon>Erysipelothrix</taxon>
    </lineage>
</organism>
<protein>
    <submittedName>
        <fullName evidence="1">Uncharacterized protein</fullName>
    </submittedName>
</protein>